<dbReference type="GO" id="GO:0016874">
    <property type="term" value="F:ligase activity"/>
    <property type="evidence" value="ECO:0007669"/>
    <property type="project" value="UniProtKB-UniRule"/>
</dbReference>
<feature type="domain" description="Bacillithiol biosynthesis BshC N-terminal Rossmann-like" evidence="3">
    <location>
        <begin position="1"/>
        <end position="378"/>
    </location>
</feature>
<dbReference type="InterPro" id="IPR055399">
    <property type="entry name" value="CC_BshC"/>
</dbReference>
<gene>
    <name evidence="2 5" type="primary">bshC</name>
    <name evidence="5" type="ORF">CIL03_04520</name>
</gene>
<evidence type="ECO:0000256" key="2">
    <source>
        <dbReference type="HAMAP-Rule" id="MF_01867"/>
    </source>
</evidence>
<accession>A0A265NF62</accession>
<reference evidence="5 6" key="1">
    <citation type="submission" date="2017-08" db="EMBL/GenBank/DDBJ databases">
        <title>Virgibacillus indicus sp. nov. and Virgibacillus profoundi sp. nov, two moderately halophilic bacteria isolated from marine sediment by using the Microfluidic Streak Plate.</title>
        <authorList>
            <person name="Xu B."/>
            <person name="Hu B."/>
            <person name="Wang J."/>
            <person name="Zhu Y."/>
            <person name="Huang L."/>
            <person name="Du W."/>
            <person name="Huang Y."/>
        </authorList>
    </citation>
    <scope>NUCLEOTIDE SEQUENCE [LARGE SCALE GENOMIC DNA]</scope>
    <source>
        <strain evidence="5 6">IO3-P2-C2</strain>
    </source>
</reference>
<evidence type="ECO:0000313" key="5">
    <source>
        <dbReference type="EMBL" id="OZU90415.1"/>
    </source>
</evidence>
<proteinExistence type="inferred from homology"/>
<comment type="function">
    <text evidence="2">Involved in bacillithiol (BSH) biosynthesis. May catalyze the last step of the pathway, the addition of cysteine to glucosamine malate (GlcN-Mal) to generate BSH.</text>
</comment>
<dbReference type="OrthoDB" id="9765151at2"/>
<organism evidence="5 6">
    <name type="scientific">Virgibacillus indicus</name>
    <dbReference type="NCBI Taxonomy" id="2024554"/>
    <lineage>
        <taxon>Bacteria</taxon>
        <taxon>Bacillati</taxon>
        <taxon>Bacillota</taxon>
        <taxon>Bacilli</taxon>
        <taxon>Bacillales</taxon>
        <taxon>Bacillaceae</taxon>
        <taxon>Virgibacillus</taxon>
    </lineage>
</organism>
<dbReference type="EC" id="6.-.-.-" evidence="2"/>
<feature type="domain" description="Bacillithiol biosynthesis BshC C-terminal coiled-coil" evidence="4">
    <location>
        <begin position="380"/>
        <end position="538"/>
    </location>
</feature>
<dbReference type="Pfam" id="PF10079">
    <property type="entry name" value="Rossmann-like_BshC"/>
    <property type="match status" value="1"/>
</dbReference>
<sequence length="539" mass="62861">MRIDPIHLHNQSNLINDYRYNKNKIIQFFDYQPFSDSRQRVEDLKERSFDREQLTTVLEKINKEWDAPESTFQNINRLKKEDSTVVIGGQQAGLMTGPMYSINKVISIIQLAKQKEEELKTPVIPVFWIAGEDHDFDEINHVYLPDVPKMKKYKLIQEVVQKSSVSDLKIDEIKSSQWLHSLFEDLTETEFTNDLYALVKGCLDQSATYVDFFARVIFQLFEEDGLVLIDSGHPLVRRMESGYFIQLIERQPEISKGVYRALKGLEEENYSIALDAEPDDAHLFYHHNGERVLLTRTEDGKWIGKQNEVIFTTDELIAIAKEQPELLSNNVVTRPLMQELLFPSLAFIGGPGEISYWSVLKPVFLAFQIKMPPVFPRLSFTYLTRNTEKALKKYDITTEHAINKGVSDIKNNWLMSKNEPSIDKIAEDIKQAIERAHQPLREIANEMRSDLGALAKKNLYYLHSNVDYLEDRIIKAMKEKYDKELYEFDLLNIALRPAEGLQERVWNPLPWLNEYGIDFIRRLAKETCSFENEHYAVYM</sequence>
<evidence type="ECO:0000259" key="3">
    <source>
        <dbReference type="Pfam" id="PF10079"/>
    </source>
</evidence>
<protein>
    <recommendedName>
        <fullName evidence="2">Putative cysteine ligase BshC</fullName>
        <ecNumber evidence="2">6.-.-.-</ecNumber>
    </recommendedName>
</protein>
<comment type="caution">
    <text evidence="5">The sequence shown here is derived from an EMBL/GenBank/DDBJ whole genome shotgun (WGS) entry which is preliminary data.</text>
</comment>
<dbReference type="Proteomes" id="UP000216498">
    <property type="component" value="Unassembled WGS sequence"/>
</dbReference>
<name>A0A265NF62_9BACI</name>
<evidence type="ECO:0000256" key="1">
    <source>
        <dbReference type="ARBA" id="ARBA00022598"/>
    </source>
</evidence>
<evidence type="ECO:0000259" key="4">
    <source>
        <dbReference type="Pfam" id="PF24850"/>
    </source>
</evidence>
<dbReference type="EMBL" id="NPMS01000001">
    <property type="protein sequence ID" value="OZU90415.1"/>
    <property type="molecule type" value="Genomic_DNA"/>
</dbReference>
<dbReference type="AlphaFoldDB" id="A0A265NF62"/>
<keyword evidence="6" id="KW-1185">Reference proteome</keyword>
<dbReference type="NCBIfam" id="TIGR03998">
    <property type="entry name" value="thiol_BshC"/>
    <property type="match status" value="1"/>
</dbReference>
<dbReference type="InterPro" id="IPR055398">
    <property type="entry name" value="Rossmann-like_BshC"/>
</dbReference>
<dbReference type="RefSeq" id="WP_094884008.1">
    <property type="nucleotide sequence ID" value="NZ_NPMS01000001.1"/>
</dbReference>
<evidence type="ECO:0000313" key="6">
    <source>
        <dbReference type="Proteomes" id="UP000216498"/>
    </source>
</evidence>
<dbReference type="PIRSF" id="PIRSF012535">
    <property type="entry name" value="UCP012535"/>
    <property type="match status" value="1"/>
</dbReference>
<comment type="similarity">
    <text evidence="2">Belongs to the BshC family.</text>
</comment>
<dbReference type="InterPro" id="IPR011199">
    <property type="entry name" value="Bacillithiol_biosynth_BshC"/>
</dbReference>
<dbReference type="HAMAP" id="MF_01867">
    <property type="entry name" value="BshC"/>
    <property type="match status" value="1"/>
</dbReference>
<dbReference type="Pfam" id="PF24850">
    <property type="entry name" value="CC_BshC"/>
    <property type="match status" value="1"/>
</dbReference>
<keyword evidence="1 2" id="KW-0436">Ligase</keyword>